<accession>A0A4Y6UJ90</accession>
<dbReference type="AlphaFoldDB" id="A0A4Y6UJ90"/>
<gene>
    <name evidence="2" type="ORF">E3D00_01720</name>
</gene>
<feature type="transmembrane region" description="Helical" evidence="1">
    <location>
        <begin position="34"/>
        <end position="57"/>
    </location>
</feature>
<feature type="transmembrane region" description="Helical" evidence="1">
    <location>
        <begin position="106"/>
        <end position="129"/>
    </location>
</feature>
<evidence type="ECO:0000313" key="3">
    <source>
        <dbReference type="Proteomes" id="UP000316313"/>
    </source>
</evidence>
<protein>
    <submittedName>
        <fullName evidence="2">DUF805 domain-containing protein</fullName>
    </submittedName>
</protein>
<reference evidence="2 3" key="1">
    <citation type="submission" date="2019-03" db="EMBL/GenBank/DDBJ databases">
        <title>The complete genome sequence of Swingsia samuiensis NBRC107927(T).</title>
        <authorList>
            <person name="Chua K.-O."/>
            <person name="Chan K.-G."/>
            <person name="See-Too W.-S."/>
        </authorList>
    </citation>
    <scope>NUCLEOTIDE SEQUENCE [LARGE SCALE GENOMIC DNA]</scope>
    <source>
        <strain evidence="2 3">AH83</strain>
    </source>
</reference>
<dbReference type="PANTHER" id="PTHR34980">
    <property type="entry name" value="INNER MEMBRANE PROTEIN-RELATED-RELATED"/>
    <property type="match status" value="1"/>
</dbReference>
<dbReference type="KEGG" id="ssam:E3D00_01720"/>
<keyword evidence="1" id="KW-0472">Membrane</keyword>
<evidence type="ECO:0000256" key="1">
    <source>
        <dbReference type="SAM" id="Phobius"/>
    </source>
</evidence>
<dbReference type="GO" id="GO:0005886">
    <property type="term" value="C:plasma membrane"/>
    <property type="evidence" value="ECO:0007669"/>
    <property type="project" value="TreeGrafter"/>
</dbReference>
<dbReference type="PANTHER" id="PTHR34980:SF2">
    <property type="entry name" value="INNER MEMBRANE PROTEIN YHAH-RELATED"/>
    <property type="match status" value="1"/>
</dbReference>
<dbReference type="Proteomes" id="UP000316313">
    <property type="component" value="Chromosome"/>
</dbReference>
<name>A0A4Y6UJ90_9PROT</name>
<dbReference type="EMBL" id="CP038141">
    <property type="protein sequence ID" value="QDH16427.1"/>
    <property type="molecule type" value="Genomic_DNA"/>
</dbReference>
<feature type="transmembrane region" description="Helical" evidence="1">
    <location>
        <begin position="141"/>
        <end position="164"/>
    </location>
</feature>
<feature type="transmembrane region" description="Helical" evidence="1">
    <location>
        <begin position="69"/>
        <end position="94"/>
    </location>
</feature>
<evidence type="ECO:0000313" key="2">
    <source>
        <dbReference type="EMBL" id="QDH16427.1"/>
    </source>
</evidence>
<dbReference type="InterPro" id="IPR008523">
    <property type="entry name" value="DUF805"/>
</dbReference>
<keyword evidence="3" id="KW-1185">Reference proteome</keyword>
<dbReference type="OrthoDB" id="9812349at2"/>
<keyword evidence="1" id="KW-0812">Transmembrane</keyword>
<keyword evidence="1" id="KW-1133">Transmembrane helix</keyword>
<dbReference type="Pfam" id="PF05656">
    <property type="entry name" value="DUF805"/>
    <property type="match status" value="1"/>
</dbReference>
<sequence>MMLNGVRKMGFIEAVKSGYKNAFKFKGRASRAEFWLFALYQYILILPLAMIGGFFFLLSSLHDAPNSSYAIPLIGGVVVLVCAILIGFPSFALTIKRLHDCGFSGWWLLAFMFVNFITFLAMVVGVVLAAHGTHEQLDGSLSAVVIQLVGELLMYVAGVVWALIMARKSEPRDNKWGSPANQLNNIK</sequence>
<proteinExistence type="predicted"/>
<organism evidence="2 3">
    <name type="scientific">Swingsia samuiensis</name>
    <dbReference type="NCBI Taxonomy" id="1293412"/>
    <lineage>
        <taxon>Bacteria</taxon>
        <taxon>Pseudomonadati</taxon>
        <taxon>Pseudomonadota</taxon>
        <taxon>Alphaproteobacteria</taxon>
        <taxon>Acetobacterales</taxon>
        <taxon>Acetobacteraceae</taxon>
        <taxon>Swingsia</taxon>
    </lineage>
</organism>